<dbReference type="AlphaFoldDB" id="A0AAW5QC34"/>
<evidence type="ECO:0000313" key="4">
    <source>
        <dbReference type="EMBL" id="MCT2119053.1"/>
    </source>
</evidence>
<dbReference type="GO" id="GO:0005975">
    <property type="term" value="P:carbohydrate metabolic process"/>
    <property type="evidence" value="ECO:0007669"/>
    <property type="project" value="UniProtKB-ARBA"/>
</dbReference>
<feature type="domain" description="Bacterial Ig-like" evidence="3">
    <location>
        <begin position="385"/>
        <end position="459"/>
    </location>
</feature>
<dbReference type="Proteomes" id="UP001206890">
    <property type="component" value="Unassembled WGS sequence"/>
</dbReference>
<organism evidence="4 6">
    <name type="scientific">Dietzia cinnamea</name>
    <dbReference type="NCBI Taxonomy" id="321318"/>
    <lineage>
        <taxon>Bacteria</taxon>
        <taxon>Bacillati</taxon>
        <taxon>Actinomycetota</taxon>
        <taxon>Actinomycetes</taxon>
        <taxon>Mycobacteriales</taxon>
        <taxon>Dietziaceae</taxon>
        <taxon>Dietzia</taxon>
    </lineage>
</organism>
<comment type="caution">
    <text evidence="4">The sequence shown here is derived from an EMBL/GenBank/DDBJ whole genome shotgun (WGS) entry which is preliminary data.</text>
</comment>
<reference evidence="7" key="2">
    <citation type="submission" date="2024-07" db="EMBL/GenBank/DDBJ databases">
        <title>Pseudomonas strain that inhibits Aeromonas fish pathogens.</title>
        <authorList>
            <person name="Wildschutte H."/>
        </authorList>
    </citation>
    <scope>NUCLEOTIDE SEQUENCE [LARGE SCALE GENOMIC DNA]</scope>
    <source>
        <strain evidence="7">n60</strain>
    </source>
</reference>
<evidence type="ECO:0000259" key="3">
    <source>
        <dbReference type="Pfam" id="PF16640"/>
    </source>
</evidence>
<dbReference type="EMBL" id="JALXTC010000100">
    <property type="protein sequence ID" value="MCT2119053.1"/>
    <property type="molecule type" value="Genomic_DNA"/>
</dbReference>
<dbReference type="InterPro" id="IPR013783">
    <property type="entry name" value="Ig-like_fold"/>
</dbReference>
<feature type="compositionally biased region" description="Gly residues" evidence="1">
    <location>
        <begin position="476"/>
        <end position="486"/>
    </location>
</feature>
<evidence type="ECO:0000313" key="5">
    <source>
        <dbReference type="EMBL" id="MEX6464643.1"/>
    </source>
</evidence>
<name>A0AAW5QC34_9ACTN</name>
<feature type="chain" id="PRO_5043958296" evidence="2">
    <location>
        <begin position="33"/>
        <end position="486"/>
    </location>
</feature>
<feature type="signal peptide" evidence="2">
    <location>
        <begin position="1"/>
        <end position="32"/>
    </location>
</feature>
<dbReference type="Gene3D" id="2.60.40.10">
    <property type="entry name" value="Immunoglobulins"/>
    <property type="match status" value="3"/>
</dbReference>
<protein>
    <submittedName>
        <fullName evidence="4">Ig-like domain-containing protein</fullName>
    </submittedName>
</protein>
<dbReference type="RefSeq" id="WP_083324272.1">
    <property type="nucleotide sequence ID" value="NZ_JALXRO010000110.1"/>
</dbReference>
<evidence type="ECO:0000256" key="2">
    <source>
        <dbReference type="SAM" id="SignalP"/>
    </source>
</evidence>
<reference evidence="5" key="3">
    <citation type="submission" date="2024-07" db="EMBL/GenBank/DDBJ databases">
        <authorList>
            <person name="Wildschutte H."/>
        </authorList>
    </citation>
    <scope>NUCLEOTIDE SEQUENCE</scope>
    <source>
        <strain evidence="5">N60</strain>
    </source>
</reference>
<dbReference type="Proteomes" id="UP001560293">
    <property type="component" value="Unassembled WGS sequence"/>
</dbReference>
<keyword evidence="7" id="KW-1185">Reference proteome</keyword>
<feature type="domain" description="Bacterial Ig-like" evidence="3">
    <location>
        <begin position="286"/>
        <end position="363"/>
    </location>
</feature>
<keyword evidence="2" id="KW-0732">Signal</keyword>
<proteinExistence type="predicted"/>
<evidence type="ECO:0000313" key="6">
    <source>
        <dbReference type="Proteomes" id="UP001206890"/>
    </source>
</evidence>
<feature type="region of interest" description="Disordered" evidence="1">
    <location>
        <begin position="455"/>
        <end position="486"/>
    </location>
</feature>
<evidence type="ECO:0000256" key="1">
    <source>
        <dbReference type="SAM" id="MobiDB-lite"/>
    </source>
</evidence>
<accession>A0AAW5QC34</accession>
<feature type="domain" description="Bacterial Ig-like" evidence="3">
    <location>
        <begin position="196"/>
        <end position="270"/>
    </location>
</feature>
<gene>
    <name evidence="5" type="ORF">AB6N35_09835</name>
    <name evidence="4" type="ORF">M3D93_15075</name>
</gene>
<dbReference type="Pfam" id="PF16640">
    <property type="entry name" value="Big_3_5"/>
    <property type="match status" value="3"/>
</dbReference>
<dbReference type="InterPro" id="IPR032109">
    <property type="entry name" value="Big_3_5"/>
</dbReference>
<reference evidence="4" key="1">
    <citation type="submission" date="2022-04" db="EMBL/GenBank/DDBJ databases">
        <title>Human microbiome associated bacterial genomes.</title>
        <authorList>
            <person name="Sandstrom S."/>
            <person name="Salamzade R."/>
            <person name="Kalan L.R."/>
        </authorList>
    </citation>
    <scope>NUCLEOTIDE SEQUENCE</scope>
    <source>
        <strain evidence="4">P3-SID1762</strain>
    </source>
</reference>
<sequence>MTSGIARRLAAAGTVMATGAALVVVTSATAQAAPVSATGGSEQMKFTRTVSQGVVTHGDRVTLTNTIERNSTNAWMLTWFRDQHPTCLDLVPGTVSWTVGGDTYTQVSNPSEVEVQDDALVVDNPLVSLWNPPLTVTADYTVNCAAGQLRTGGVEWNRTQWNVLAPLNEEFLNAGPTITVNRVQTALALAPVVGARVGTPVEVTATATNIPDGQRVTFHDGGTQIGEAQVSGGAATIQWTPTVTGTHAIEARFAQTGTHAGAVSTQNVSVGTPNVSSTTTVAPVPAAQVGRGATLTAVVSPLGAGGTIEFRVDGVAVATAPVGADGRANYLWVPERVGDHTVTAVFSGRDGVLGSEGSRTVAVAAQEPGAVASSTTVDEVAPGIVGDEMTLRARVSPARAGGTVTFLDGDVVIGTATVGADGVATLRWTPATAGQRVVTAQFAGTSALLASEGTGSVVVNPKPDAPSGSLDLGSLGSSGGGSATGS</sequence>
<dbReference type="EMBL" id="JBFTEZ010000002">
    <property type="protein sequence ID" value="MEX6464643.1"/>
    <property type="molecule type" value="Genomic_DNA"/>
</dbReference>
<evidence type="ECO:0000313" key="7">
    <source>
        <dbReference type="Proteomes" id="UP001560293"/>
    </source>
</evidence>